<dbReference type="Proteomes" id="UP000749646">
    <property type="component" value="Unassembled WGS sequence"/>
</dbReference>
<name>A0A9P6M7L2_9FUNG</name>
<dbReference type="EMBL" id="JAAAHW010004285">
    <property type="protein sequence ID" value="KAF9976114.1"/>
    <property type="molecule type" value="Genomic_DNA"/>
</dbReference>
<dbReference type="OrthoDB" id="2441332at2759"/>
<feature type="compositionally biased region" description="Polar residues" evidence="1">
    <location>
        <begin position="94"/>
        <end position="106"/>
    </location>
</feature>
<keyword evidence="3" id="KW-1185">Reference proteome</keyword>
<evidence type="ECO:0000313" key="3">
    <source>
        <dbReference type="Proteomes" id="UP000749646"/>
    </source>
</evidence>
<proteinExistence type="predicted"/>
<sequence length="352" mass="39014">MNSDHISLQAFKDSYVHGNAPFSPPQFAIAAQLRTKKRIQGAYLGIASMAQDSSDTADIELSTAMKISWNSSAAQAELKTYLQRRRSACLQANPVNITDDGASQTTDAEDGDSTASVKEPVNFINYYLVGPGRFDSTTTQGLENEGVNVTKKLMKERDANIADNSTIALVDDIFQADRFPTSPDYHETIKPDFFGEYEGLPVAIAEIKKPGVDEKLLEENRFVLLCMMKQALNLLLLNNVRNPTVVGLLIQDDFCYVYTMNLEHEALYIPKRLGGFGVPKSNGSIGSLTAALTPMAFALDIAKTTVESIRTRNRREPALEAWKTRPSFHTEPIRIPKEEVQEVQEVQDSQES</sequence>
<protein>
    <submittedName>
        <fullName evidence="2">Uncharacterized protein</fullName>
    </submittedName>
</protein>
<feature type="region of interest" description="Disordered" evidence="1">
    <location>
        <begin position="94"/>
        <end position="115"/>
    </location>
</feature>
<organism evidence="2 3">
    <name type="scientific">Modicella reniformis</name>
    <dbReference type="NCBI Taxonomy" id="1440133"/>
    <lineage>
        <taxon>Eukaryota</taxon>
        <taxon>Fungi</taxon>
        <taxon>Fungi incertae sedis</taxon>
        <taxon>Mucoromycota</taxon>
        <taxon>Mortierellomycotina</taxon>
        <taxon>Mortierellomycetes</taxon>
        <taxon>Mortierellales</taxon>
        <taxon>Mortierellaceae</taxon>
        <taxon>Modicella</taxon>
    </lineage>
</organism>
<evidence type="ECO:0000256" key="1">
    <source>
        <dbReference type="SAM" id="MobiDB-lite"/>
    </source>
</evidence>
<reference evidence="2" key="1">
    <citation type="journal article" date="2020" name="Fungal Divers.">
        <title>Resolving the Mortierellaceae phylogeny through synthesis of multi-gene phylogenetics and phylogenomics.</title>
        <authorList>
            <person name="Vandepol N."/>
            <person name="Liber J."/>
            <person name="Desiro A."/>
            <person name="Na H."/>
            <person name="Kennedy M."/>
            <person name="Barry K."/>
            <person name="Grigoriev I.V."/>
            <person name="Miller A.N."/>
            <person name="O'Donnell K."/>
            <person name="Stajich J.E."/>
            <person name="Bonito G."/>
        </authorList>
    </citation>
    <scope>NUCLEOTIDE SEQUENCE</scope>
    <source>
        <strain evidence="2">MES-2147</strain>
    </source>
</reference>
<gene>
    <name evidence="2" type="ORF">BGZ65_007963</name>
</gene>
<dbReference type="AlphaFoldDB" id="A0A9P6M7L2"/>
<comment type="caution">
    <text evidence="2">The sequence shown here is derived from an EMBL/GenBank/DDBJ whole genome shotgun (WGS) entry which is preliminary data.</text>
</comment>
<evidence type="ECO:0000313" key="2">
    <source>
        <dbReference type="EMBL" id="KAF9976114.1"/>
    </source>
</evidence>
<accession>A0A9P6M7L2</accession>